<comment type="caution">
    <text evidence="1">The sequence shown here is derived from an EMBL/GenBank/DDBJ whole genome shotgun (WGS) entry which is preliminary data.</text>
</comment>
<keyword evidence="2" id="KW-1185">Reference proteome</keyword>
<sequence>MVFCESGRKVREKLCENQNTGLKINQFIRINSTYSCFRVDNYPVILFRCQYLYLRGLNFKLHTENIEFVGLGIRTNFASVFLKD</sequence>
<accession>A0A326RPA8</accession>
<gene>
    <name evidence="1" type="ORF">CLV31_111124</name>
</gene>
<evidence type="ECO:0000313" key="2">
    <source>
        <dbReference type="Proteomes" id="UP000248917"/>
    </source>
</evidence>
<dbReference type="AlphaFoldDB" id="A0A326RPA8"/>
<dbReference type="EMBL" id="QKTX01000011">
    <property type="protein sequence ID" value="PZV80957.1"/>
    <property type="molecule type" value="Genomic_DNA"/>
</dbReference>
<reference evidence="1 2" key="1">
    <citation type="submission" date="2018-06" db="EMBL/GenBank/DDBJ databases">
        <title>Genomic Encyclopedia of Archaeal and Bacterial Type Strains, Phase II (KMG-II): from individual species to whole genera.</title>
        <authorList>
            <person name="Goeker M."/>
        </authorList>
    </citation>
    <scope>NUCLEOTIDE SEQUENCE [LARGE SCALE GENOMIC DNA]</scope>
    <source>
        <strain evidence="1 2">T4</strain>
    </source>
</reference>
<protein>
    <submittedName>
        <fullName evidence="1">Uncharacterized protein</fullName>
    </submittedName>
</protein>
<organism evidence="1 2">
    <name type="scientific">Algoriphagus aquaeductus</name>
    <dbReference type="NCBI Taxonomy" id="475299"/>
    <lineage>
        <taxon>Bacteria</taxon>
        <taxon>Pseudomonadati</taxon>
        <taxon>Bacteroidota</taxon>
        <taxon>Cytophagia</taxon>
        <taxon>Cytophagales</taxon>
        <taxon>Cyclobacteriaceae</taxon>
        <taxon>Algoriphagus</taxon>
    </lineage>
</organism>
<proteinExistence type="predicted"/>
<dbReference type="Proteomes" id="UP000248917">
    <property type="component" value="Unassembled WGS sequence"/>
</dbReference>
<name>A0A326RPA8_9BACT</name>
<evidence type="ECO:0000313" key="1">
    <source>
        <dbReference type="EMBL" id="PZV80957.1"/>
    </source>
</evidence>